<accession>A0A2R6PMJ1</accession>
<dbReference type="Proteomes" id="UP000241394">
    <property type="component" value="Chromosome LG24"/>
</dbReference>
<keyword evidence="2" id="KW-0808">Transferase</keyword>
<organism evidence="2 3">
    <name type="scientific">Actinidia chinensis var. chinensis</name>
    <name type="common">Chinese soft-hair kiwi</name>
    <dbReference type="NCBI Taxonomy" id="1590841"/>
    <lineage>
        <taxon>Eukaryota</taxon>
        <taxon>Viridiplantae</taxon>
        <taxon>Streptophyta</taxon>
        <taxon>Embryophyta</taxon>
        <taxon>Tracheophyta</taxon>
        <taxon>Spermatophyta</taxon>
        <taxon>Magnoliopsida</taxon>
        <taxon>eudicotyledons</taxon>
        <taxon>Gunneridae</taxon>
        <taxon>Pentapetalae</taxon>
        <taxon>asterids</taxon>
        <taxon>Ericales</taxon>
        <taxon>Actinidiaceae</taxon>
        <taxon>Actinidia</taxon>
    </lineage>
</organism>
<name>A0A2R6PMJ1_ACTCC</name>
<dbReference type="OrthoDB" id="1847777at2759"/>
<dbReference type="OMA" id="CQVLQRT"/>
<feature type="region of interest" description="Disordered" evidence="1">
    <location>
        <begin position="50"/>
        <end position="73"/>
    </location>
</feature>
<sequence length="100" mass="11507">MSLNCLLGRVDSEKEHGAHFKLHWKKGVRSWSGNLGPPRPYEKMKSGLTVAGKKAKVRHHRVHSSGRIGYEGEPRLVRSSGMRRDWSFENLRKKMREVQG</sequence>
<dbReference type="PANTHER" id="PTHR36019">
    <property type="entry name" value="PLANT/PROTEIN"/>
    <property type="match status" value="1"/>
</dbReference>
<dbReference type="PANTHER" id="PTHR36019:SF3">
    <property type="entry name" value="PLANT_PROTEIN"/>
    <property type="match status" value="1"/>
</dbReference>
<proteinExistence type="predicted"/>
<feature type="compositionally biased region" description="Basic residues" evidence="1">
    <location>
        <begin position="53"/>
        <end position="64"/>
    </location>
</feature>
<reference evidence="2 3" key="1">
    <citation type="submission" date="2017-07" db="EMBL/GenBank/DDBJ databases">
        <title>An improved, manually edited Actinidia chinensis var. chinensis (kiwifruit) genome highlights the challenges associated with draft genomes and gene prediction in plants.</title>
        <authorList>
            <person name="Pilkington S."/>
            <person name="Crowhurst R."/>
            <person name="Hilario E."/>
            <person name="Nardozza S."/>
            <person name="Fraser L."/>
            <person name="Peng Y."/>
            <person name="Gunaseelan K."/>
            <person name="Simpson R."/>
            <person name="Tahir J."/>
            <person name="Deroles S."/>
            <person name="Templeton K."/>
            <person name="Luo Z."/>
            <person name="Davy M."/>
            <person name="Cheng C."/>
            <person name="Mcneilage M."/>
            <person name="Scaglione D."/>
            <person name="Liu Y."/>
            <person name="Zhang Q."/>
            <person name="Datson P."/>
            <person name="De Silva N."/>
            <person name="Gardiner S."/>
            <person name="Bassett H."/>
            <person name="Chagne D."/>
            <person name="Mccallum J."/>
            <person name="Dzierzon H."/>
            <person name="Deng C."/>
            <person name="Wang Y.-Y."/>
            <person name="Barron N."/>
            <person name="Manako K."/>
            <person name="Bowen J."/>
            <person name="Foster T."/>
            <person name="Erridge Z."/>
            <person name="Tiffin H."/>
            <person name="Waite C."/>
            <person name="Davies K."/>
            <person name="Grierson E."/>
            <person name="Laing W."/>
            <person name="Kirk R."/>
            <person name="Chen X."/>
            <person name="Wood M."/>
            <person name="Montefiori M."/>
            <person name="Brummell D."/>
            <person name="Schwinn K."/>
            <person name="Catanach A."/>
            <person name="Fullerton C."/>
            <person name="Li D."/>
            <person name="Meiyalaghan S."/>
            <person name="Nieuwenhuizen N."/>
            <person name="Read N."/>
            <person name="Prakash R."/>
            <person name="Hunter D."/>
            <person name="Zhang H."/>
            <person name="Mckenzie M."/>
            <person name="Knabel M."/>
            <person name="Harris A."/>
            <person name="Allan A."/>
            <person name="Chen A."/>
            <person name="Janssen B."/>
            <person name="Plunkett B."/>
            <person name="Dwamena C."/>
            <person name="Voogd C."/>
            <person name="Leif D."/>
            <person name="Lafferty D."/>
            <person name="Souleyre E."/>
            <person name="Varkonyi-Gasic E."/>
            <person name="Gambi F."/>
            <person name="Hanley J."/>
            <person name="Yao J.-L."/>
            <person name="Cheung J."/>
            <person name="David K."/>
            <person name="Warren B."/>
            <person name="Marsh K."/>
            <person name="Snowden K."/>
            <person name="Lin-Wang K."/>
            <person name="Brian L."/>
            <person name="Martinez-Sanchez M."/>
            <person name="Wang M."/>
            <person name="Ileperuma N."/>
            <person name="Macnee N."/>
            <person name="Campin R."/>
            <person name="Mcatee P."/>
            <person name="Drummond R."/>
            <person name="Espley R."/>
            <person name="Ireland H."/>
            <person name="Wu R."/>
            <person name="Atkinson R."/>
            <person name="Karunairetnam S."/>
            <person name="Bulley S."/>
            <person name="Chunkath S."/>
            <person name="Hanley Z."/>
            <person name="Storey R."/>
            <person name="Thrimawithana A."/>
            <person name="Thomson S."/>
            <person name="David C."/>
            <person name="Testolin R."/>
        </authorList>
    </citation>
    <scope>NUCLEOTIDE SEQUENCE [LARGE SCALE GENOMIC DNA]</scope>
    <source>
        <strain evidence="3">cv. Red5</strain>
        <tissue evidence="2">Young leaf</tissue>
    </source>
</reference>
<dbReference type="AlphaFoldDB" id="A0A2R6PMJ1"/>
<reference evidence="3" key="2">
    <citation type="journal article" date="2018" name="BMC Genomics">
        <title>A manually annotated Actinidia chinensis var. chinensis (kiwifruit) genome highlights the challenges associated with draft genomes and gene prediction in plants.</title>
        <authorList>
            <person name="Pilkington S.M."/>
            <person name="Crowhurst R."/>
            <person name="Hilario E."/>
            <person name="Nardozza S."/>
            <person name="Fraser L."/>
            <person name="Peng Y."/>
            <person name="Gunaseelan K."/>
            <person name="Simpson R."/>
            <person name="Tahir J."/>
            <person name="Deroles S.C."/>
            <person name="Templeton K."/>
            <person name="Luo Z."/>
            <person name="Davy M."/>
            <person name="Cheng C."/>
            <person name="McNeilage M."/>
            <person name="Scaglione D."/>
            <person name="Liu Y."/>
            <person name="Zhang Q."/>
            <person name="Datson P."/>
            <person name="De Silva N."/>
            <person name="Gardiner S.E."/>
            <person name="Bassett H."/>
            <person name="Chagne D."/>
            <person name="McCallum J."/>
            <person name="Dzierzon H."/>
            <person name="Deng C."/>
            <person name="Wang Y.Y."/>
            <person name="Barron L."/>
            <person name="Manako K."/>
            <person name="Bowen J."/>
            <person name="Foster T.M."/>
            <person name="Erridge Z.A."/>
            <person name="Tiffin H."/>
            <person name="Waite C.N."/>
            <person name="Davies K.M."/>
            <person name="Grierson E.P."/>
            <person name="Laing W.A."/>
            <person name="Kirk R."/>
            <person name="Chen X."/>
            <person name="Wood M."/>
            <person name="Montefiori M."/>
            <person name="Brummell D.A."/>
            <person name="Schwinn K.E."/>
            <person name="Catanach A."/>
            <person name="Fullerton C."/>
            <person name="Li D."/>
            <person name="Meiyalaghan S."/>
            <person name="Nieuwenhuizen N."/>
            <person name="Read N."/>
            <person name="Prakash R."/>
            <person name="Hunter D."/>
            <person name="Zhang H."/>
            <person name="McKenzie M."/>
            <person name="Knabel M."/>
            <person name="Harris A."/>
            <person name="Allan A.C."/>
            <person name="Gleave A."/>
            <person name="Chen A."/>
            <person name="Janssen B.J."/>
            <person name="Plunkett B."/>
            <person name="Ampomah-Dwamena C."/>
            <person name="Voogd C."/>
            <person name="Leif D."/>
            <person name="Lafferty D."/>
            <person name="Souleyre E.J.F."/>
            <person name="Varkonyi-Gasic E."/>
            <person name="Gambi F."/>
            <person name="Hanley J."/>
            <person name="Yao J.L."/>
            <person name="Cheung J."/>
            <person name="David K.M."/>
            <person name="Warren B."/>
            <person name="Marsh K."/>
            <person name="Snowden K.C."/>
            <person name="Lin-Wang K."/>
            <person name="Brian L."/>
            <person name="Martinez-Sanchez M."/>
            <person name="Wang M."/>
            <person name="Ileperuma N."/>
            <person name="Macnee N."/>
            <person name="Campin R."/>
            <person name="McAtee P."/>
            <person name="Drummond R.S.M."/>
            <person name="Espley R.V."/>
            <person name="Ireland H.S."/>
            <person name="Wu R."/>
            <person name="Atkinson R.G."/>
            <person name="Karunairetnam S."/>
            <person name="Bulley S."/>
            <person name="Chunkath S."/>
            <person name="Hanley Z."/>
            <person name="Storey R."/>
            <person name="Thrimawithana A.H."/>
            <person name="Thomson S."/>
            <person name="David C."/>
            <person name="Testolin R."/>
            <person name="Huang H."/>
            <person name="Hellens R.P."/>
            <person name="Schaffer R.J."/>
        </authorList>
    </citation>
    <scope>NUCLEOTIDE SEQUENCE [LARGE SCALE GENOMIC DNA]</scope>
    <source>
        <strain evidence="3">cv. Red5</strain>
    </source>
</reference>
<dbReference type="GO" id="GO:0016301">
    <property type="term" value="F:kinase activity"/>
    <property type="evidence" value="ECO:0007669"/>
    <property type="project" value="UniProtKB-KW"/>
</dbReference>
<dbReference type="EMBL" id="NKQK01000024">
    <property type="protein sequence ID" value="PSR93536.1"/>
    <property type="molecule type" value="Genomic_DNA"/>
</dbReference>
<dbReference type="Gramene" id="PSR93536">
    <property type="protein sequence ID" value="PSR93536"/>
    <property type="gene ID" value="CEY00_Acc28150"/>
</dbReference>
<dbReference type="InParanoid" id="A0A2R6PMJ1"/>
<keyword evidence="2" id="KW-0418">Kinase</keyword>
<evidence type="ECO:0000313" key="3">
    <source>
        <dbReference type="Proteomes" id="UP000241394"/>
    </source>
</evidence>
<dbReference type="STRING" id="1590841.A0A2R6PMJ1"/>
<comment type="caution">
    <text evidence="2">The sequence shown here is derived from an EMBL/GenBank/DDBJ whole genome shotgun (WGS) entry which is preliminary data.</text>
</comment>
<keyword evidence="3" id="KW-1185">Reference proteome</keyword>
<evidence type="ECO:0000313" key="2">
    <source>
        <dbReference type="EMBL" id="PSR93536.1"/>
    </source>
</evidence>
<evidence type="ECO:0000256" key="1">
    <source>
        <dbReference type="SAM" id="MobiDB-lite"/>
    </source>
</evidence>
<protein>
    <submittedName>
        <fullName evidence="2">Mitosis inhibitor protein kinase</fullName>
    </submittedName>
</protein>
<gene>
    <name evidence="2" type="ORF">CEY00_Acc28150</name>
</gene>